<gene>
    <name evidence="5" type="ORF">ACFQY0_11550</name>
</gene>
<reference evidence="6" key="1">
    <citation type="journal article" date="2019" name="Int. J. Syst. Evol. Microbiol.">
        <title>The Global Catalogue of Microorganisms (GCM) 10K type strain sequencing project: providing services to taxonomists for standard genome sequencing and annotation.</title>
        <authorList>
            <consortium name="The Broad Institute Genomics Platform"/>
            <consortium name="The Broad Institute Genome Sequencing Center for Infectious Disease"/>
            <person name="Wu L."/>
            <person name="Ma J."/>
        </authorList>
    </citation>
    <scope>NUCLEOTIDE SEQUENCE [LARGE SCALE GENOMIC DNA]</scope>
    <source>
        <strain evidence="6">CGMCC 4.1467</strain>
    </source>
</reference>
<dbReference type="Gene3D" id="2.60.40.1180">
    <property type="entry name" value="Golgi alpha-mannosidase II"/>
    <property type="match status" value="1"/>
</dbReference>
<feature type="chain" id="PRO_5046007506" evidence="1">
    <location>
        <begin position="17"/>
        <end position="776"/>
    </location>
</feature>
<proteinExistence type="predicted"/>
<dbReference type="PIRSF" id="PIRSF007663">
    <property type="entry name" value="UCP007663"/>
    <property type="match status" value="1"/>
</dbReference>
<accession>A0ABW2L615</accession>
<name>A0ABW2L615_9BACT</name>
<feature type="signal peptide" evidence="1">
    <location>
        <begin position="1"/>
        <end position="16"/>
    </location>
</feature>
<keyword evidence="6" id="KW-1185">Reference proteome</keyword>
<evidence type="ECO:0000313" key="5">
    <source>
        <dbReference type="EMBL" id="MFC7337816.1"/>
    </source>
</evidence>
<keyword evidence="1" id="KW-0732">Signal</keyword>
<dbReference type="Pfam" id="PF14498">
    <property type="entry name" value="Glyco_hyd_65N_2"/>
    <property type="match status" value="1"/>
</dbReference>
<dbReference type="InterPro" id="IPR027414">
    <property type="entry name" value="GH95_N_dom"/>
</dbReference>
<dbReference type="PANTHER" id="PTHR31084">
    <property type="entry name" value="ALPHA-L-FUCOSIDASE 2"/>
    <property type="match status" value="1"/>
</dbReference>
<feature type="domain" description="Alpha fucosidase A-like C-terminal" evidence="3">
    <location>
        <begin position="698"/>
        <end position="761"/>
    </location>
</feature>
<sequence length="776" mass="85670">MKILLALAATVLVAEANNTTLWYAQPAVEWTDAVPIGNGRLGAMVYGGIENERLQLNEDTLWSGGPHCYDNPEAYQHLAEVRKLLRQGKYADAEKLAGKMMGVPIHQAAYQPFGDLHLKFQHQGEASNYRRELDFESGIASVTYQVGDAEFTRRIFASHPDQTVVIRLECSQPGRISFDLTNSSPHPFESQASADGTLSMSGQIAPRTGKRAGGSHGLTADWDTPGTKFAATTKVQTEGGSLTANGDQLTVRNADAVTLYYCAATSFVNYQDVSGDAIAKARRDLTSIGNKPFNDVLKAHLDDHSSLFERVSIDLGSKPNSLPTDERFKHARDGQHDPGLAALVFQYGRYLMIAGSRPGTQPLNLQGIWNNEMSPPWSSKYTININIEMNYWVAEVGNLSECHEPLLRMAAELQEPGKKTAEAHYRAGGWMTHHNTDLWRGTAPVDGPQWGMWPMGGAWLCQHLWEHYLYTGKREHLEESYPILKGAVEYYLDVLIENEKGYLITSPSLSPEHSHGGGTKDGLSVGRDGTSLCEGPTMDLQLLNDLFANTIAASETLGVDEDFREKVAATRKRLQPMQIGRHGQLQEWLVDWDNPEDQHSHVSHLYGLFPSAQINPYDTPKLFKAATTSLIQRGFSGGWSGAWRIALWARVGDGDKALKSLTENVMPRFATNLFNGSEKFQIDANFGATAGIAEMLLQSHNGEIHLLPALPKDWPNGSVKGLRARGGFEVDITWKDGEFSEAKIHSLSGKPLQLRYGQTVVDKELAQGESLTWNGR</sequence>
<dbReference type="EMBL" id="JBHTBS010000005">
    <property type="protein sequence ID" value="MFC7337816.1"/>
    <property type="molecule type" value="Genomic_DNA"/>
</dbReference>
<dbReference type="Proteomes" id="UP001596472">
    <property type="component" value="Unassembled WGS sequence"/>
</dbReference>
<organism evidence="5 6">
    <name type="scientific">Haloferula chungangensis</name>
    <dbReference type="NCBI Taxonomy" id="1048331"/>
    <lineage>
        <taxon>Bacteria</taxon>
        <taxon>Pseudomonadati</taxon>
        <taxon>Verrucomicrobiota</taxon>
        <taxon>Verrucomicrobiia</taxon>
        <taxon>Verrucomicrobiales</taxon>
        <taxon>Verrucomicrobiaceae</taxon>
        <taxon>Haloferula</taxon>
    </lineage>
</organism>
<feature type="domain" description="Glycosyl hydrolase family 95 catalytic" evidence="4">
    <location>
        <begin position="293"/>
        <end position="696"/>
    </location>
</feature>
<keyword evidence="5" id="KW-0378">Hydrolase</keyword>
<dbReference type="RefSeq" id="WP_379712472.1">
    <property type="nucleotide sequence ID" value="NZ_JBHTBS010000005.1"/>
</dbReference>
<feature type="domain" description="Glycosyl hydrolase family 95 N-terminal" evidence="2">
    <location>
        <begin position="21"/>
        <end position="269"/>
    </location>
</feature>
<dbReference type="Gene3D" id="1.50.10.10">
    <property type="match status" value="1"/>
</dbReference>
<comment type="caution">
    <text evidence="5">The sequence shown here is derived from an EMBL/GenBank/DDBJ whole genome shotgun (WGS) entry which is preliminary data.</text>
</comment>
<dbReference type="InterPro" id="IPR054363">
    <property type="entry name" value="GH95_cat"/>
</dbReference>
<evidence type="ECO:0000259" key="4">
    <source>
        <dbReference type="Pfam" id="PF22124"/>
    </source>
</evidence>
<dbReference type="PANTHER" id="PTHR31084:SF0">
    <property type="entry name" value="ALPHA-L-FUCOSIDASE 2"/>
    <property type="match status" value="1"/>
</dbReference>
<dbReference type="InterPro" id="IPR049053">
    <property type="entry name" value="AFCA-like_C"/>
</dbReference>
<evidence type="ECO:0000259" key="3">
    <source>
        <dbReference type="Pfam" id="PF21307"/>
    </source>
</evidence>
<evidence type="ECO:0000256" key="1">
    <source>
        <dbReference type="SAM" id="SignalP"/>
    </source>
</evidence>
<dbReference type="InterPro" id="IPR016518">
    <property type="entry name" value="Alpha-L-fucosidase"/>
</dbReference>
<dbReference type="Gene3D" id="2.70.98.50">
    <property type="entry name" value="putative glycoside hydrolase family protein from bacillus halodurans"/>
    <property type="match status" value="1"/>
</dbReference>
<dbReference type="InterPro" id="IPR013780">
    <property type="entry name" value="Glyco_hydro_b"/>
</dbReference>
<dbReference type="Pfam" id="PF22124">
    <property type="entry name" value="Glyco_hydro_95_cat"/>
    <property type="match status" value="1"/>
</dbReference>
<dbReference type="InterPro" id="IPR012341">
    <property type="entry name" value="6hp_glycosidase-like_sf"/>
</dbReference>
<dbReference type="SUPFAM" id="SSF48208">
    <property type="entry name" value="Six-hairpin glycosidases"/>
    <property type="match status" value="1"/>
</dbReference>
<dbReference type="GO" id="GO:0016787">
    <property type="term" value="F:hydrolase activity"/>
    <property type="evidence" value="ECO:0007669"/>
    <property type="project" value="UniProtKB-KW"/>
</dbReference>
<evidence type="ECO:0000313" key="6">
    <source>
        <dbReference type="Proteomes" id="UP001596472"/>
    </source>
</evidence>
<evidence type="ECO:0000259" key="2">
    <source>
        <dbReference type="Pfam" id="PF14498"/>
    </source>
</evidence>
<dbReference type="Pfam" id="PF21307">
    <property type="entry name" value="Glyco_hydro_95_C"/>
    <property type="match status" value="1"/>
</dbReference>
<protein>
    <submittedName>
        <fullName evidence="5">Glycoside hydrolase N-terminal domain-containing protein</fullName>
    </submittedName>
</protein>
<dbReference type="InterPro" id="IPR008928">
    <property type="entry name" value="6-hairpin_glycosidase_sf"/>
</dbReference>